<dbReference type="GeneID" id="36582839"/>
<dbReference type="GO" id="GO:0102193">
    <property type="term" value="F:protein-ribulosamine 3-kinase activity"/>
    <property type="evidence" value="ECO:0007669"/>
    <property type="project" value="UniProtKB-EC"/>
</dbReference>
<keyword evidence="4" id="KW-0418">Kinase</keyword>
<dbReference type="Gene3D" id="3.90.1200.10">
    <property type="match status" value="1"/>
</dbReference>
<dbReference type="InterPro" id="IPR011009">
    <property type="entry name" value="Kinase-like_dom_sf"/>
</dbReference>
<reference evidence="4 5" key="1">
    <citation type="submission" date="2016-04" db="EMBL/GenBank/DDBJ databases">
        <title>A degradative enzymes factory behind the ericoid mycorrhizal symbiosis.</title>
        <authorList>
            <consortium name="DOE Joint Genome Institute"/>
            <person name="Martino E."/>
            <person name="Morin E."/>
            <person name="Grelet G."/>
            <person name="Kuo A."/>
            <person name="Kohler A."/>
            <person name="Daghino S."/>
            <person name="Barry K."/>
            <person name="Choi C."/>
            <person name="Cichocki N."/>
            <person name="Clum A."/>
            <person name="Copeland A."/>
            <person name="Hainaut M."/>
            <person name="Haridas S."/>
            <person name="Labutti K."/>
            <person name="Lindquist E."/>
            <person name="Lipzen A."/>
            <person name="Khouja H.-R."/>
            <person name="Murat C."/>
            <person name="Ohm R."/>
            <person name="Olson A."/>
            <person name="Spatafora J."/>
            <person name="Veneault-Fourrey C."/>
            <person name="Henrissat B."/>
            <person name="Grigoriev I."/>
            <person name="Martin F."/>
            <person name="Perotto S."/>
        </authorList>
    </citation>
    <scope>NUCLEOTIDE SEQUENCE [LARGE SCALE GENOMIC DNA]</scope>
    <source>
        <strain evidence="4 5">E</strain>
    </source>
</reference>
<gene>
    <name evidence="4" type="ORF">K444DRAFT_528838</name>
</gene>
<evidence type="ECO:0000313" key="4">
    <source>
        <dbReference type="EMBL" id="PMD60280.1"/>
    </source>
</evidence>
<name>A0A2J6TB71_9HELO</name>
<dbReference type="RefSeq" id="XP_024737184.1">
    <property type="nucleotide sequence ID" value="XM_024874759.1"/>
</dbReference>
<feature type="compositionally biased region" description="Acidic residues" evidence="3">
    <location>
        <begin position="359"/>
        <end position="382"/>
    </location>
</feature>
<evidence type="ECO:0000256" key="1">
    <source>
        <dbReference type="ARBA" id="ARBA00011961"/>
    </source>
</evidence>
<protein>
    <recommendedName>
        <fullName evidence="1">protein-ribulosamine 3-kinase</fullName>
        <ecNumber evidence="1">2.7.1.172</ecNumber>
    </recommendedName>
</protein>
<dbReference type="EC" id="2.7.1.172" evidence="1"/>
<feature type="region of interest" description="Disordered" evidence="3">
    <location>
        <begin position="344"/>
        <end position="382"/>
    </location>
</feature>
<comment type="catalytic activity">
    <reaction evidence="2">
        <text>N(6)-D-ribulosyl-L-lysyl-[protein] + ATP = N(6)-(3-O-phospho-D-ribulosyl)-L-lysyl-[protein] + ADP + H(+)</text>
        <dbReference type="Rhea" id="RHEA:48432"/>
        <dbReference type="Rhea" id="RHEA-COMP:12103"/>
        <dbReference type="Rhea" id="RHEA-COMP:12104"/>
        <dbReference type="ChEBI" id="CHEBI:15378"/>
        <dbReference type="ChEBI" id="CHEBI:30616"/>
        <dbReference type="ChEBI" id="CHEBI:90418"/>
        <dbReference type="ChEBI" id="CHEBI:90420"/>
        <dbReference type="ChEBI" id="CHEBI:456216"/>
        <dbReference type="EC" id="2.7.1.172"/>
    </reaction>
    <physiologicalReaction direction="left-to-right" evidence="2">
        <dbReference type="Rhea" id="RHEA:48433"/>
    </physiologicalReaction>
</comment>
<accession>A0A2J6TB71</accession>
<proteinExistence type="predicted"/>
<organism evidence="4 5">
    <name type="scientific">Hyaloscypha bicolor E</name>
    <dbReference type="NCBI Taxonomy" id="1095630"/>
    <lineage>
        <taxon>Eukaryota</taxon>
        <taxon>Fungi</taxon>
        <taxon>Dikarya</taxon>
        <taxon>Ascomycota</taxon>
        <taxon>Pezizomycotina</taxon>
        <taxon>Leotiomycetes</taxon>
        <taxon>Helotiales</taxon>
        <taxon>Hyaloscyphaceae</taxon>
        <taxon>Hyaloscypha</taxon>
        <taxon>Hyaloscypha bicolor</taxon>
    </lineage>
</organism>
<evidence type="ECO:0000313" key="5">
    <source>
        <dbReference type="Proteomes" id="UP000235371"/>
    </source>
</evidence>
<dbReference type="EMBL" id="KZ613791">
    <property type="protein sequence ID" value="PMD60280.1"/>
    <property type="molecule type" value="Genomic_DNA"/>
</dbReference>
<dbReference type="InParanoid" id="A0A2J6TB71"/>
<evidence type="ECO:0000256" key="2">
    <source>
        <dbReference type="ARBA" id="ARBA00048655"/>
    </source>
</evidence>
<dbReference type="SUPFAM" id="SSF56112">
    <property type="entry name" value="Protein kinase-like (PK-like)"/>
    <property type="match status" value="1"/>
</dbReference>
<keyword evidence="5" id="KW-1185">Reference proteome</keyword>
<keyword evidence="4" id="KW-0808">Transferase</keyword>
<evidence type="ECO:0000256" key="3">
    <source>
        <dbReference type="SAM" id="MobiDB-lite"/>
    </source>
</evidence>
<dbReference type="GO" id="GO:0016301">
    <property type="term" value="F:kinase activity"/>
    <property type="evidence" value="ECO:0007669"/>
    <property type="project" value="UniProtKB-KW"/>
</dbReference>
<dbReference type="Proteomes" id="UP000235371">
    <property type="component" value="Unassembled WGS sequence"/>
</dbReference>
<dbReference type="PANTHER" id="PTHR12149:SF8">
    <property type="entry name" value="PROTEIN-RIBULOSAMINE 3-KINASE"/>
    <property type="match status" value="1"/>
</dbReference>
<dbReference type="AlphaFoldDB" id="A0A2J6TB71"/>
<sequence>MASRQDGTGKESGGATFELDDAVLESLPIPGTKVLSCRAYGMWVWARQARLVCQLPTGDQVSYFLKVTTGESDRLMAEGQFESDKALYEVLPSFCPKPYALGQYKAPGPANYFILAEFRDVGQQLPEPARFVARLAELHKKSISPTGKFGFHVKTCHGKAPQLTDIWEDSWEVCYHKQLKHVFDMDKSKQRHWPEFDFCAQLVMDKCVPALLRPLQSDGRSIKPCLVHGNVWDGNTATDVRSGEPFVFDGSAFYAHNEFELGNWRTPRHRLSSKTYIRSYKRHFPASEPEEDWDSRNLLYSLRPNLTAAWLIPGSNYRENIFEDMKELCSRICPDELASYKRKSEVYHDHEALDREGKDDEEEEEEEEEVEEEEEEEEEEEG</sequence>
<dbReference type="Pfam" id="PF03881">
    <property type="entry name" value="Fructosamin_kin"/>
    <property type="match status" value="1"/>
</dbReference>
<dbReference type="PANTHER" id="PTHR12149">
    <property type="entry name" value="FRUCTOSAMINE 3 KINASE-RELATED PROTEIN"/>
    <property type="match status" value="1"/>
</dbReference>
<dbReference type="InterPro" id="IPR016477">
    <property type="entry name" value="Fructo-/Ketosamine-3-kinase"/>
</dbReference>
<dbReference type="OrthoDB" id="5772781at2759"/>
<feature type="compositionally biased region" description="Basic and acidic residues" evidence="3">
    <location>
        <begin position="344"/>
        <end position="358"/>
    </location>
</feature>